<dbReference type="AlphaFoldDB" id="A0A1F8GHU5"/>
<organism evidence="2 3">
    <name type="scientific">Candidatus Yanofskybacteria bacterium RIFCSPLOWO2_01_FULL_43_22</name>
    <dbReference type="NCBI Taxonomy" id="1802695"/>
    <lineage>
        <taxon>Bacteria</taxon>
        <taxon>Candidatus Yanofskyibacteriota</taxon>
    </lineage>
</organism>
<dbReference type="EMBL" id="MGKJ01000013">
    <property type="protein sequence ID" value="OGN24288.1"/>
    <property type="molecule type" value="Genomic_DNA"/>
</dbReference>
<sequence length="98" mass="11000">MKRTEVKRIMVDSLRLAEECKKEARTSSATADGIMTAIIAVGIFRTLCRMPQSESDSPVVSDENGRYQEVNFEKPERNLTKKSSTQSYGFPPKGLGIW</sequence>
<reference evidence="2 3" key="1">
    <citation type="journal article" date="2016" name="Nat. Commun.">
        <title>Thousands of microbial genomes shed light on interconnected biogeochemical processes in an aquifer system.</title>
        <authorList>
            <person name="Anantharaman K."/>
            <person name="Brown C.T."/>
            <person name="Hug L.A."/>
            <person name="Sharon I."/>
            <person name="Castelle C.J."/>
            <person name="Probst A.J."/>
            <person name="Thomas B.C."/>
            <person name="Singh A."/>
            <person name="Wilkins M.J."/>
            <person name="Karaoz U."/>
            <person name="Brodie E.L."/>
            <person name="Williams K.H."/>
            <person name="Hubbard S.S."/>
            <person name="Banfield J.F."/>
        </authorList>
    </citation>
    <scope>NUCLEOTIDE SEQUENCE [LARGE SCALE GENOMIC DNA]</scope>
</reference>
<evidence type="ECO:0000256" key="1">
    <source>
        <dbReference type="SAM" id="MobiDB-lite"/>
    </source>
</evidence>
<feature type="region of interest" description="Disordered" evidence="1">
    <location>
        <begin position="74"/>
        <end position="98"/>
    </location>
</feature>
<proteinExistence type="predicted"/>
<dbReference type="Proteomes" id="UP000178911">
    <property type="component" value="Unassembled WGS sequence"/>
</dbReference>
<accession>A0A1F8GHU5</accession>
<protein>
    <submittedName>
        <fullName evidence="2">Uncharacterized protein</fullName>
    </submittedName>
</protein>
<comment type="caution">
    <text evidence="2">The sequence shown here is derived from an EMBL/GenBank/DDBJ whole genome shotgun (WGS) entry which is preliminary data.</text>
</comment>
<name>A0A1F8GHU5_9BACT</name>
<evidence type="ECO:0000313" key="3">
    <source>
        <dbReference type="Proteomes" id="UP000178911"/>
    </source>
</evidence>
<gene>
    <name evidence="2" type="ORF">A3A13_03875</name>
</gene>
<evidence type="ECO:0000313" key="2">
    <source>
        <dbReference type="EMBL" id="OGN24288.1"/>
    </source>
</evidence>